<evidence type="ECO:0000313" key="1">
    <source>
        <dbReference type="EMBL" id="CAH0561764.1"/>
    </source>
</evidence>
<sequence>MEIKEVYFGYSHSGDEFEVDSPSDPYYDGDDVDKDPNYIPDSEEIANNYYSTTLLADNNDIMFGNEVEVEAKTLNITENEESAVERQLSNGETADKVARLTRKRKRCPEQWVRNVKKDAREHGQAYVNWKGKNRKKKQVRDLKNCHQSCKLKCSKKISSEEREKINKEFWI</sequence>
<dbReference type="PANTHER" id="PTHR10773">
    <property type="entry name" value="DNA-DIRECTED RNA POLYMERASES I, II, AND III SUBUNIT RPABC2"/>
    <property type="match status" value="1"/>
</dbReference>
<dbReference type="EMBL" id="OV121139">
    <property type="protein sequence ID" value="CAH0561764.1"/>
    <property type="molecule type" value="Genomic_DNA"/>
</dbReference>
<dbReference type="PANTHER" id="PTHR10773:SF19">
    <property type="match status" value="1"/>
</dbReference>
<name>A0A9P0FMM5_BRAAE</name>
<dbReference type="OrthoDB" id="6766586at2759"/>
<reference evidence="1" key="1">
    <citation type="submission" date="2021-12" db="EMBL/GenBank/DDBJ databases">
        <authorList>
            <person name="King R."/>
        </authorList>
    </citation>
    <scope>NUCLEOTIDE SEQUENCE</scope>
</reference>
<dbReference type="Proteomes" id="UP001154078">
    <property type="component" value="Chromosome 8"/>
</dbReference>
<evidence type="ECO:0000313" key="2">
    <source>
        <dbReference type="Proteomes" id="UP001154078"/>
    </source>
</evidence>
<accession>A0A9P0FMM5</accession>
<keyword evidence="2" id="KW-1185">Reference proteome</keyword>
<dbReference type="AlphaFoldDB" id="A0A9P0FMM5"/>
<proteinExistence type="predicted"/>
<gene>
    <name evidence="1" type="ORF">MELIAE_LOCUS11094</name>
</gene>
<organism evidence="1 2">
    <name type="scientific">Brassicogethes aeneus</name>
    <name type="common">Rape pollen beetle</name>
    <name type="synonym">Meligethes aeneus</name>
    <dbReference type="NCBI Taxonomy" id="1431903"/>
    <lineage>
        <taxon>Eukaryota</taxon>
        <taxon>Metazoa</taxon>
        <taxon>Ecdysozoa</taxon>
        <taxon>Arthropoda</taxon>
        <taxon>Hexapoda</taxon>
        <taxon>Insecta</taxon>
        <taxon>Pterygota</taxon>
        <taxon>Neoptera</taxon>
        <taxon>Endopterygota</taxon>
        <taxon>Coleoptera</taxon>
        <taxon>Polyphaga</taxon>
        <taxon>Cucujiformia</taxon>
        <taxon>Nitidulidae</taxon>
        <taxon>Meligethinae</taxon>
        <taxon>Brassicogethes</taxon>
    </lineage>
</organism>
<protein>
    <submittedName>
        <fullName evidence="1">Uncharacterized protein</fullName>
    </submittedName>
</protein>